<dbReference type="InterPro" id="IPR001789">
    <property type="entry name" value="Sig_transdc_resp-reg_receiver"/>
</dbReference>
<comment type="caution">
    <text evidence="1">Lacks conserved residue(s) required for the propagation of feature annotation.</text>
</comment>
<reference evidence="3" key="2">
    <citation type="submission" date="2020-09" db="EMBL/GenBank/DDBJ databases">
        <authorList>
            <person name="Sun Q."/>
            <person name="Kim S."/>
        </authorList>
    </citation>
    <scope>NUCLEOTIDE SEQUENCE</scope>
    <source>
        <strain evidence="3">KCTC 42590</strain>
    </source>
</reference>
<evidence type="ECO:0000259" key="2">
    <source>
        <dbReference type="PROSITE" id="PS50110"/>
    </source>
</evidence>
<evidence type="ECO:0000256" key="1">
    <source>
        <dbReference type="PROSITE-ProRule" id="PRU00169"/>
    </source>
</evidence>
<evidence type="ECO:0000313" key="3">
    <source>
        <dbReference type="EMBL" id="GHF19436.1"/>
    </source>
</evidence>
<reference evidence="3" key="1">
    <citation type="journal article" date="2014" name="Int. J. Syst. Evol. Microbiol.">
        <title>Complete genome sequence of Corynebacterium casei LMG S-19264T (=DSM 44701T), isolated from a smear-ripened cheese.</title>
        <authorList>
            <consortium name="US DOE Joint Genome Institute (JGI-PGF)"/>
            <person name="Walter F."/>
            <person name="Albersmeier A."/>
            <person name="Kalinowski J."/>
            <person name="Ruckert C."/>
        </authorList>
    </citation>
    <scope>NUCLEOTIDE SEQUENCE</scope>
    <source>
        <strain evidence="3">KCTC 42590</strain>
    </source>
</reference>
<dbReference type="InterPro" id="IPR011006">
    <property type="entry name" value="CheY-like_superfamily"/>
</dbReference>
<proteinExistence type="predicted"/>
<dbReference type="Proteomes" id="UP000630923">
    <property type="component" value="Unassembled WGS sequence"/>
</dbReference>
<accession>A0A919AS62</accession>
<dbReference type="PROSITE" id="PS50110">
    <property type="entry name" value="RESPONSE_REGULATORY"/>
    <property type="match status" value="1"/>
</dbReference>
<feature type="domain" description="Response regulatory" evidence="2">
    <location>
        <begin position="7"/>
        <end position="126"/>
    </location>
</feature>
<sequence length="309" mass="34817">MNYRNARIHVIVSESGIRFLLRDLLREVGFTDIYLGSNFDEIKISVTENHTDLLIVGASFPDGDPLGVIEDIRQQRLGRNPFLAMMAISSEPTKQLVKKVADSGADDLLVYPLSLAHLKHRIDVLVEKRKQFLVTSNYMGPDRRAPGSFREGSETVPLFDAPNVLRAQIKEDISLAELERQIKSSIEKVAGYQFDRDVRQICWLIDRIVAGYNWAGGGLLEPHVGDFLLQLLKITKRTCETLDEGAHPQFKYLCDTTLTVASRMFQKKENAEQKDLLLLPEMSRALKATINMDTSAKAAREIQSMIKSA</sequence>
<keyword evidence="4" id="KW-1185">Reference proteome</keyword>
<dbReference type="RefSeq" id="WP_191250954.1">
    <property type="nucleotide sequence ID" value="NZ_BNCI01000001.1"/>
</dbReference>
<protein>
    <recommendedName>
        <fullName evidence="2">Response regulatory domain-containing protein</fullName>
    </recommendedName>
</protein>
<gene>
    <name evidence="3" type="ORF">GCM10017044_12600</name>
</gene>
<evidence type="ECO:0000313" key="4">
    <source>
        <dbReference type="Proteomes" id="UP000630923"/>
    </source>
</evidence>
<name>A0A919AS62_9PROT</name>
<dbReference type="GO" id="GO:0000160">
    <property type="term" value="P:phosphorelay signal transduction system"/>
    <property type="evidence" value="ECO:0007669"/>
    <property type="project" value="InterPro"/>
</dbReference>
<dbReference type="AlphaFoldDB" id="A0A919AS62"/>
<dbReference type="SUPFAM" id="SSF52172">
    <property type="entry name" value="CheY-like"/>
    <property type="match status" value="1"/>
</dbReference>
<organism evidence="3 4">
    <name type="scientific">Kordiimonas sediminis</name>
    <dbReference type="NCBI Taxonomy" id="1735581"/>
    <lineage>
        <taxon>Bacteria</taxon>
        <taxon>Pseudomonadati</taxon>
        <taxon>Pseudomonadota</taxon>
        <taxon>Alphaproteobacteria</taxon>
        <taxon>Kordiimonadales</taxon>
        <taxon>Kordiimonadaceae</taxon>
        <taxon>Kordiimonas</taxon>
    </lineage>
</organism>
<dbReference type="EMBL" id="BNCI01000001">
    <property type="protein sequence ID" value="GHF19436.1"/>
    <property type="molecule type" value="Genomic_DNA"/>
</dbReference>
<dbReference type="Gene3D" id="3.40.50.2300">
    <property type="match status" value="1"/>
</dbReference>
<comment type="caution">
    <text evidence="3">The sequence shown here is derived from an EMBL/GenBank/DDBJ whole genome shotgun (WGS) entry which is preliminary data.</text>
</comment>